<name>A0A3N4L1H2_9PEZI</name>
<protein>
    <submittedName>
        <fullName evidence="1">Uncharacterized protein</fullName>
    </submittedName>
</protein>
<organism evidence="1 2">
    <name type="scientific">Morchella conica CCBAS932</name>
    <dbReference type="NCBI Taxonomy" id="1392247"/>
    <lineage>
        <taxon>Eukaryota</taxon>
        <taxon>Fungi</taxon>
        <taxon>Dikarya</taxon>
        <taxon>Ascomycota</taxon>
        <taxon>Pezizomycotina</taxon>
        <taxon>Pezizomycetes</taxon>
        <taxon>Pezizales</taxon>
        <taxon>Morchellaceae</taxon>
        <taxon>Morchella</taxon>
    </lineage>
</organism>
<accession>A0A3N4L1H2</accession>
<dbReference type="InParanoid" id="A0A3N4L1H2"/>
<dbReference type="EMBL" id="ML119108">
    <property type="protein sequence ID" value="RPB16660.1"/>
    <property type="molecule type" value="Genomic_DNA"/>
</dbReference>
<keyword evidence="2" id="KW-1185">Reference proteome</keyword>
<proteinExistence type="predicted"/>
<reference evidence="1 2" key="1">
    <citation type="journal article" date="2018" name="Nat. Ecol. Evol.">
        <title>Pezizomycetes genomes reveal the molecular basis of ectomycorrhizal truffle lifestyle.</title>
        <authorList>
            <person name="Murat C."/>
            <person name="Payen T."/>
            <person name="Noel B."/>
            <person name="Kuo A."/>
            <person name="Morin E."/>
            <person name="Chen J."/>
            <person name="Kohler A."/>
            <person name="Krizsan K."/>
            <person name="Balestrini R."/>
            <person name="Da Silva C."/>
            <person name="Montanini B."/>
            <person name="Hainaut M."/>
            <person name="Levati E."/>
            <person name="Barry K.W."/>
            <person name="Belfiori B."/>
            <person name="Cichocki N."/>
            <person name="Clum A."/>
            <person name="Dockter R.B."/>
            <person name="Fauchery L."/>
            <person name="Guy J."/>
            <person name="Iotti M."/>
            <person name="Le Tacon F."/>
            <person name="Lindquist E.A."/>
            <person name="Lipzen A."/>
            <person name="Malagnac F."/>
            <person name="Mello A."/>
            <person name="Molinier V."/>
            <person name="Miyauchi S."/>
            <person name="Poulain J."/>
            <person name="Riccioni C."/>
            <person name="Rubini A."/>
            <person name="Sitrit Y."/>
            <person name="Splivallo R."/>
            <person name="Traeger S."/>
            <person name="Wang M."/>
            <person name="Zifcakova L."/>
            <person name="Wipf D."/>
            <person name="Zambonelli A."/>
            <person name="Paolocci F."/>
            <person name="Nowrousian M."/>
            <person name="Ottonello S."/>
            <person name="Baldrian P."/>
            <person name="Spatafora J.W."/>
            <person name="Henrissat B."/>
            <person name="Nagy L.G."/>
            <person name="Aury J.M."/>
            <person name="Wincker P."/>
            <person name="Grigoriev I.V."/>
            <person name="Bonfante P."/>
            <person name="Martin F.M."/>
        </authorList>
    </citation>
    <scope>NUCLEOTIDE SEQUENCE [LARGE SCALE GENOMIC DNA]</scope>
    <source>
        <strain evidence="1 2">CCBAS932</strain>
    </source>
</reference>
<dbReference type="AlphaFoldDB" id="A0A3N4L1H2"/>
<sequence>MSFKKGAHFTPASHITPFPSSFNPLSESTPLTPGPWTAHFPSIVAINQPFRLRIECNHGDTEYCPPNYNIQLYGPTAASVPVTALTKINPRTVEAAMVLHEEGEYQVYAWPNYPNCTELQGDPDAAKLYKQSVGGTPHLLIAQRGPFPIGRDKHDVHRACKSYEEVLDGRWINHDLVEARMRSTYSYGEFRPSSQVSIAGNSLPDHSRYVYSPYECKIPHRSFADVLDEVPALRHVVFIGGSVARGYVCARAFPELFGSDESTGVCEQHPEMSLLEHGNRAATRTYSSSQGRKVDVTFAFVGGKFRDAVKRLDKLETPQVVVFDVGNFASSMSDDEFLAYHKTAFDYFDSRWKGAHVLVRSTASVVQPLQCFEEEGHTRANSWRKRNMTLAAVKEWAARMKAERAAKMDDMELEETASTRVSFIDAYSITDLRPETSMDGYHWMYPSPRMEKGFLAERPTVGEADDMLLDWMWDEIVMRRSVTSL</sequence>
<dbReference type="OrthoDB" id="5314930at2759"/>
<gene>
    <name evidence="1" type="ORF">P167DRAFT_562185</name>
</gene>
<evidence type="ECO:0000313" key="1">
    <source>
        <dbReference type="EMBL" id="RPB16660.1"/>
    </source>
</evidence>
<dbReference type="Proteomes" id="UP000277580">
    <property type="component" value="Unassembled WGS sequence"/>
</dbReference>
<evidence type="ECO:0000313" key="2">
    <source>
        <dbReference type="Proteomes" id="UP000277580"/>
    </source>
</evidence>